<protein>
    <submittedName>
        <fullName evidence="2">Uncharacterized protein</fullName>
    </submittedName>
</protein>
<sequence length="120" mass="13913">MFDMWTGKAITADPTETYVRLNIGGKSYCVRKELYTEERTLMHDIVESSHEERTKCPRGRPLERTIRDINQKRSFFAKVAQELRSTTTLELKIEDRTKKCDQKGQDRIHGEALGTESSMS</sequence>
<proteinExistence type="predicted"/>
<name>A0A2G9UGB5_TELCI</name>
<reference evidence="2 3" key="1">
    <citation type="submission" date="2015-09" db="EMBL/GenBank/DDBJ databases">
        <title>Draft genome of the parasitic nematode Teladorsagia circumcincta isolate WARC Sus (inbred).</title>
        <authorList>
            <person name="Mitreva M."/>
        </authorList>
    </citation>
    <scope>NUCLEOTIDE SEQUENCE [LARGE SCALE GENOMIC DNA]</scope>
    <source>
        <strain evidence="2 3">S</strain>
    </source>
</reference>
<keyword evidence="3" id="KW-1185">Reference proteome</keyword>
<evidence type="ECO:0000313" key="3">
    <source>
        <dbReference type="Proteomes" id="UP000230423"/>
    </source>
</evidence>
<feature type="region of interest" description="Disordered" evidence="1">
    <location>
        <begin position="99"/>
        <end position="120"/>
    </location>
</feature>
<organism evidence="2 3">
    <name type="scientific">Teladorsagia circumcincta</name>
    <name type="common">Brown stomach worm</name>
    <name type="synonym">Ostertagia circumcincta</name>
    <dbReference type="NCBI Taxonomy" id="45464"/>
    <lineage>
        <taxon>Eukaryota</taxon>
        <taxon>Metazoa</taxon>
        <taxon>Ecdysozoa</taxon>
        <taxon>Nematoda</taxon>
        <taxon>Chromadorea</taxon>
        <taxon>Rhabditida</taxon>
        <taxon>Rhabditina</taxon>
        <taxon>Rhabditomorpha</taxon>
        <taxon>Strongyloidea</taxon>
        <taxon>Trichostrongylidae</taxon>
        <taxon>Teladorsagia</taxon>
    </lineage>
</organism>
<dbReference type="OrthoDB" id="10496482at2759"/>
<dbReference type="EMBL" id="KZ346934">
    <property type="protein sequence ID" value="PIO68772.1"/>
    <property type="molecule type" value="Genomic_DNA"/>
</dbReference>
<accession>A0A2G9UGB5</accession>
<dbReference type="Proteomes" id="UP000230423">
    <property type="component" value="Unassembled WGS sequence"/>
</dbReference>
<evidence type="ECO:0000256" key="1">
    <source>
        <dbReference type="SAM" id="MobiDB-lite"/>
    </source>
</evidence>
<evidence type="ECO:0000313" key="2">
    <source>
        <dbReference type="EMBL" id="PIO68772.1"/>
    </source>
</evidence>
<gene>
    <name evidence="2" type="ORF">TELCIR_09424</name>
</gene>
<dbReference type="AlphaFoldDB" id="A0A2G9UGB5"/>
<feature type="compositionally biased region" description="Basic and acidic residues" evidence="1">
    <location>
        <begin position="99"/>
        <end position="110"/>
    </location>
</feature>